<evidence type="ECO:0000313" key="3">
    <source>
        <dbReference type="EMBL" id="EOR71740.1"/>
    </source>
</evidence>
<feature type="region of interest" description="Disordered" evidence="1">
    <location>
        <begin position="171"/>
        <end position="190"/>
    </location>
</feature>
<organism evidence="3 4">
    <name type="scientific">Thermobifida fusca TM51</name>
    <dbReference type="NCBI Taxonomy" id="1169414"/>
    <lineage>
        <taxon>Bacteria</taxon>
        <taxon>Bacillati</taxon>
        <taxon>Actinomycetota</taxon>
        <taxon>Actinomycetes</taxon>
        <taxon>Streptosporangiales</taxon>
        <taxon>Nocardiopsidaceae</taxon>
        <taxon>Thermobifida</taxon>
    </lineage>
</organism>
<feature type="transmembrane region" description="Helical" evidence="2">
    <location>
        <begin position="7"/>
        <end position="29"/>
    </location>
</feature>
<dbReference type="Proteomes" id="UP000014184">
    <property type="component" value="Unassembled WGS sequence"/>
</dbReference>
<proteinExistence type="predicted"/>
<keyword evidence="2" id="KW-1133">Transmembrane helix</keyword>
<feature type="transmembrane region" description="Helical" evidence="2">
    <location>
        <begin position="144"/>
        <end position="163"/>
    </location>
</feature>
<dbReference type="EMBL" id="AOSG01000028">
    <property type="protein sequence ID" value="EOR71740.1"/>
    <property type="molecule type" value="Genomic_DNA"/>
</dbReference>
<evidence type="ECO:0000256" key="2">
    <source>
        <dbReference type="SAM" id="Phobius"/>
    </source>
</evidence>
<comment type="caution">
    <text evidence="3">The sequence shown here is derived from an EMBL/GenBank/DDBJ whole genome shotgun (WGS) entry which is preliminary data.</text>
</comment>
<keyword evidence="4" id="KW-1185">Reference proteome</keyword>
<accession>A0A9P2TCA8</accession>
<keyword evidence="2" id="KW-0472">Membrane</keyword>
<name>A0A9P2TCA8_THEFU</name>
<protein>
    <recommendedName>
        <fullName evidence="5">DUF2567 domain-containing protein</fullName>
    </recommendedName>
</protein>
<sequence length="190" mass="20140">MGRTLAVGAVVFGGVTLLGVPLGLLWWLIAPRPEATVTSQGLAYYPLSQTWFAVDGYYSIMMLVAGLVVGYTCYLLQQRISHRHRLDLRLATLLGLAAGTVAGSFTAWGVGAGLDFHAAERALALAAPGDVVPAGLTLRAHSALLLWSFSAVLQYGLFEALMLRQSDKAREAEKTAEEAAAPQEGRPSAA</sequence>
<evidence type="ECO:0000313" key="4">
    <source>
        <dbReference type="Proteomes" id="UP000014184"/>
    </source>
</evidence>
<evidence type="ECO:0008006" key="5">
    <source>
        <dbReference type="Google" id="ProtNLM"/>
    </source>
</evidence>
<reference evidence="3 4" key="1">
    <citation type="journal article" date="2013" name="Genome Announc.">
        <title>Draft Genome Sequence of the Lignocellulose Decomposer Thermobifida fusca Strain TM51.</title>
        <authorList>
            <person name="Toth A."/>
            <person name="Barna T."/>
            <person name="Nagy I."/>
            <person name="Horvath B."/>
            <person name="Nagy I."/>
            <person name="Tancsics A."/>
            <person name="Kriszt B."/>
            <person name="Baka E."/>
            <person name="Fekete C."/>
            <person name="Kukolya J."/>
        </authorList>
    </citation>
    <scope>NUCLEOTIDE SEQUENCE [LARGE SCALE GENOMIC DNA]</scope>
    <source>
        <strain evidence="3 4">TM51</strain>
    </source>
</reference>
<dbReference type="RefSeq" id="WP_011291593.1">
    <property type="nucleotide sequence ID" value="NZ_AOSG01000028.1"/>
</dbReference>
<evidence type="ECO:0000256" key="1">
    <source>
        <dbReference type="SAM" id="MobiDB-lite"/>
    </source>
</evidence>
<feature type="transmembrane region" description="Helical" evidence="2">
    <location>
        <begin position="88"/>
        <end position="110"/>
    </location>
</feature>
<dbReference type="AlphaFoldDB" id="A0A9P2TCA8"/>
<feature type="transmembrane region" description="Helical" evidence="2">
    <location>
        <begin position="56"/>
        <end position="76"/>
    </location>
</feature>
<keyword evidence="2" id="KW-0812">Transmembrane</keyword>
<gene>
    <name evidence="3" type="ORF">TM51_06142</name>
</gene>